<reference evidence="2" key="1">
    <citation type="submission" date="2014-08" db="EMBL/GenBank/DDBJ databases">
        <authorList>
            <person name="Murali S."/>
            <person name="Richards S."/>
            <person name="Bandaranaike D."/>
            <person name="Bellair M."/>
            <person name="Blankenburg K."/>
            <person name="Chao H."/>
            <person name="Dinh H."/>
            <person name="Doddapaneni H."/>
            <person name="Dugan-Rocha S."/>
            <person name="Elkadiri S."/>
            <person name="Gnanaolivu R."/>
            <person name="Hughes D."/>
            <person name="Lee S."/>
            <person name="Li M."/>
            <person name="Ming W."/>
            <person name="Munidasa M."/>
            <person name="Muniz J."/>
            <person name="Nguyen L."/>
            <person name="Osuji N."/>
            <person name="Pu L.-L."/>
            <person name="Puazo M."/>
            <person name="Skinner E."/>
            <person name="Qu C."/>
            <person name="Quiroz J."/>
            <person name="Raj R."/>
            <person name="Weissenberger G."/>
            <person name="Xin Y."/>
            <person name="Zou X."/>
            <person name="Han Y."/>
            <person name="Worley K."/>
            <person name="Muzny D."/>
            <person name="Gibbs R."/>
        </authorList>
    </citation>
    <scope>NUCLEOTIDE SEQUENCE</scope>
    <source>
        <strain evidence="2">HAZT.00-mixed</strain>
        <tissue evidence="2">Whole organism</tissue>
    </source>
</reference>
<comment type="caution">
    <text evidence="2">The sequence shown here is derived from an EMBL/GenBank/DDBJ whole genome shotgun (WGS) entry which is preliminary data.</text>
</comment>
<evidence type="ECO:0000313" key="2">
    <source>
        <dbReference type="EMBL" id="KAA0197583.1"/>
    </source>
</evidence>
<organism evidence="2">
    <name type="scientific">Hyalella azteca</name>
    <name type="common">Amphipod</name>
    <dbReference type="NCBI Taxonomy" id="294128"/>
    <lineage>
        <taxon>Eukaryota</taxon>
        <taxon>Metazoa</taxon>
        <taxon>Ecdysozoa</taxon>
        <taxon>Arthropoda</taxon>
        <taxon>Crustacea</taxon>
        <taxon>Multicrustacea</taxon>
        <taxon>Malacostraca</taxon>
        <taxon>Eumalacostraca</taxon>
        <taxon>Peracarida</taxon>
        <taxon>Amphipoda</taxon>
        <taxon>Senticaudata</taxon>
        <taxon>Talitrida</taxon>
        <taxon>Talitroidea</taxon>
        <taxon>Hyalellidae</taxon>
        <taxon>Hyalella</taxon>
    </lineage>
</organism>
<dbReference type="InterPro" id="IPR014710">
    <property type="entry name" value="RmlC-like_jellyroll"/>
</dbReference>
<dbReference type="InterPro" id="IPR041667">
    <property type="entry name" value="Cupin_8"/>
</dbReference>
<evidence type="ECO:0000259" key="1">
    <source>
        <dbReference type="Pfam" id="PF13621"/>
    </source>
</evidence>
<dbReference type="Gene3D" id="2.60.120.10">
    <property type="entry name" value="Jelly Rolls"/>
    <property type="match status" value="1"/>
</dbReference>
<dbReference type="AlphaFoldDB" id="A0A6A0H2T8"/>
<name>A0A6A0H2T8_HYAAZ</name>
<dbReference type="SUPFAM" id="SSF51197">
    <property type="entry name" value="Clavaminate synthase-like"/>
    <property type="match status" value="1"/>
</dbReference>
<reference evidence="2" key="3">
    <citation type="submission" date="2019-06" db="EMBL/GenBank/DDBJ databases">
        <authorList>
            <person name="Poynton C."/>
            <person name="Hasenbein S."/>
            <person name="Benoit J.B."/>
            <person name="Sepulveda M.S."/>
            <person name="Poelchau M.F."/>
            <person name="Murali S.C."/>
            <person name="Chen S."/>
            <person name="Glastad K.M."/>
            <person name="Werren J.H."/>
            <person name="Vineis J.H."/>
            <person name="Bowen J.L."/>
            <person name="Friedrich M."/>
            <person name="Jones J."/>
            <person name="Robertson H.M."/>
            <person name="Feyereisen R."/>
            <person name="Mechler-Hickson A."/>
            <person name="Mathers N."/>
            <person name="Lee C.E."/>
            <person name="Colbourne J.K."/>
            <person name="Biales A."/>
            <person name="Johnston J.S."/>
            <person name="Wellborn G.A."/>
            <person name="Rosendale A.J."/>
            <person name="Cridge A.G."/>
            <person name="Munoz-Torres M.C."/>
            <person name="Bain P.A."/>
            <person name="Manny A.R."/>
            <person name="Major K.M."/>
            <person name="Lambert F.N."/>
            <person name="Vulpe C.D."/>
            <person name="Tuck P."/>
            <person name="Blalock B.J."/>
            <person name="Lin Y.-Y."/>
            <person name="Smith M.E."/>
            <person name="Ochoa-Acuna H."/>
            <person name="Chen M.-J.M."/>
            <person name="Childers C.P."/>
            <person name="Qu J."/>
            <person name="Dugan S."/>
            <person name="Lee S.L."/>
            <person name="Chao H."/>
            <person name="Dinh H."/>
            <person name="Han Y."/>
            <person name="Doddapaneni H."/>
            <person name="Worley K.C."/>
            <person name="Muzny D.M."/>
            <person name="Gibbs R.A."/>
            <person name="Richards S."/>
        </authorList>
    </citation>
    <scope>NUCLEOTIDE SEQUENCE</scope>
    <source>
        <strain evidence="2">HAZT.00-mixed</strain>
        <tissue evidence="2">Whole organism</tissue>
    </source>
</reference>
<accession>A0A6A0H2T8</accession>
<proteinExistence type="predicted"/>
<dbReference type="OrthoDB" id="415358at2759"/>
<sequence>MSENVTLRHRRYCPPTTSKLGDELLNPAPERGSVAHKACMKLSRECRGMGRSLLVLLGNQIVICCSALNVSSKVDVVDEVPSPLCLARDYVGANKPLLMRGAVAHWPAVSKWTPQYLRDRVGDVAVSVAVTPNGYADAPSAGHLVLPQERVVPFAAFLDVMERPQTQHGVGLACPHTNVYNNNYCVVWYVQKQNSNLTEEFSGLLGDLEASSGGREASWFSETLGRRPDAVNFWMGDARAVTSSQFWLCCGRRFKSFF</sequence>
<protein>
    <recommendedName>
        <fullName evidence="1">Cupin-like domain-containing protein</fullName>
    </recommendedName>
</protein>
<dbReference type="PANTHER" id="PTHR12461:SF99">
    <property type="entry name" value="BIFUNCTIONAL PEPTIDASE AND (3S)-LYSYL HYDROXYLASE JMJD7"/>
    <property type="match status" value="1"/>
</dbReference>
<reference evidence="2" key="2">
    <citation type="journal article" date="2018" name="Environ. Sci. Technol.">
        <title>The Toxicogenome of Hyalella azteca: A Model for Sediment Ecotoxicology and Evolutionary Toxicology.</title>
        <authorList>
            <person name="Poynton H.C."/>
            <person name="Hasenbein S."/>
            <person name="Benoit J.B."/>
            <person name="Sepulveda M.S."/>
            <person name="Poelchau M.F."/>
            <person name="Hughes D.S.T."/>
            <person name="Murali S.C."/>
            <person name="Chen S."/>
            <person name="Glastad K.M."/>
            <person name="Goodisman M.A.D."/>
            <person name="Werren J.H."/>
            <person name="Vineis J.H."/>
            <person name="Bowen J.L."/>
            <person name="Friedrich M."/>
            <person name="Jones J."/>
            <person name="Robertson H.M."/>
            <person name="Feyereisen R."/>
            <person name="Mechler-Hickson A."/>
            <person name="Mathers N."/>
            <person name="Lee C.E."/>
            <person name="Colbourne J.K."/>
            <person name="Biales A."/>
            <person name="Johnston J.S."/>
            <person name="Wellborn G.A."/>
            <person name="Rosendale A.J."/>
            <person name="Cridge A.G."/>
            <person name="Munoz-Torres M.C."/>
            <person name="Bain P.A."/>
            <person name="Manny A.R."/>
            <person name="Major K.M."/>
            <person name="Lambert F.N."/>
            <person name="Vulpe C.D."/>
            <person name="Tuck P."/>
            <person name="Blalock B.J."/>
            <person name="Lin Y.Y."/>
            <person name="Smith M.E."/>
            <person name="Ochoa-Acuna H."/>
            <person name="Chen M.M."/>
            <person name="Childers C.P."/>
            <person name="Qu J."/>
            <person name="Dugan S."/>
            <person name="Lee S.L."/>
            <person name="Chao H."/>
            <person name="Dinh H."/>
            <person name="Han Y."/>
            <person name="Doddapaneni H."/>
            <person name="Worley K.C."/>
            <person name="Muzny D.M."/>
            <person name="Gibbs R.A."/>
            <person name="Richards S."/>
        </authorList>
    </citation>
    <scope>NUCLEOTIDE SEQUENCE</scope>
    <source>
        <strain evidence="2">HAZT.00-mixed</strain>
        <tissue evidence="2">Whole organism</tissue>
    </source>
</reference>
<dbReference type="Proteomes" id="UP000711488">
    <property type="component" value="Unassembled WGS sequence"/>
</dbReference>
<dbReference type="PANTHER" id="PTHR12461">
    <property type="entry name" value="HYPOXIA-INDUCIBLE FACTOR 1 ALPHA INHIBITOR-RELATED"/>
    <property type="match status" value="1"/>
</dbReference>
<dbReference type="Pfam" id="PF13621">
    <property type="entry name" value="Cupin_8"/>
    <property type="match status" value="1"/>
</dbReference>
<dbReference type="EMBL" id="JQDR03008139">
    <property type="protein sequence ID" value="KAA0197583.1"/>
    <property type="molecule type" value="Genomic_DNA"/>
</dbReference>
<gene>
    <name evidence="2" type="ORF">HAZT_HAZT001660</name>
</gene>
<feature type="domain" description="Cupin-like" evidence="1">
    <location>
        <begin position="87"/>
        <end position="243"/>
    </location>
</feature>